<feature type="transmembrane region" description="Helical" evidence="1">
    <location>
        <begin position="95"/>
        <end position="116"/>
    </location>
</feature>
<dbReference type="RefSeq" id="XP_007831102.1">
    <property type="nucleotide sequence ID" value="XM_007832911.1"/>
</dbReference>
<dbReference type="OrthoDB" id="5153371at2759"/>
<dbReference type="AlphaFoldDB" id="W3X8V0"/>
<reference evidence="3" key="1">
    <citation type="journal article" date="2015" name="BMC Genomics">
        <title>Genomic and transcriptomic analysis of the endophytic fungus Pestalotiopsis fici reveals its lifestyle and high potential for synthesis of natural products.</title>
        <authorList>
            <person name="Wang X."/>
            <person name="Zhang X."/>
            <person name="Liu L."/>
            <person name="Xiang M."/>
            <person name="Wang W."/>
            <person name="Sun X."/>
            <person name="Che Y."/>
            <person name="Guo L."/>
            <person name="Liu G."/>
            <person name="Guo L."/>
            <person name="Wang C."/>
            <person name="Yin W.B."/>
            <person name="Stadler M."/>
            <person name="Zhang X."/>
            <person name="Liu X."/>
        </authorList>
    </citation>
    <scope>NUCLEOTIDE SEQUENCE [LARGE SCALE GENOMIC DNA]</scope>
    <source>
        <strain evidence="3">W106-1 / CGMCC3.15140</strain>
    </source>
</reference>
<dbReference type="InParanoid" id="W3X8V0"/>
<sequence length="148" mass="16884">MTLPIFNLNAPRRLPQQPNPNAVRDYIRQTLITRLDTTSTFADEVAAKWPVRRSYELYAASSENLGKVFGQELGPVLHRIVQDDIREDWWNSYDALLRSGFLAISVTLSIYFFVCACRGSTLREARCAFIGAIAWADSLAERQEKQRS</sequence>
<keyword evidence="1" id="KW-1133">Transmembrane helix</keyword>
<evidence type="ECO:0000313" key="2">
    <source>
        <dbReference type="EMBL" id="ETS82454.1"/>
    </source>
</evidence>
<dbReference type="OMA" id="EDWWNSY"/>
<dbReference type="KEGG" id="pfy:PFICI_04330"/>
<organism evidence="2 3">
    <name type="scientific">Pestalotiopsis fici (strain W106-1 / CGMCC3.15140)</name>
    <dbReference type="NCBI Taxonomy" id="1229662"/>
    <lineage>
        <taxon>Eukaryota</taxon>
        <taxon>Fungi</taxon>
        <taxon>Dikarya</taxon>
        <taxon>Ascomycota</taxon>
        <taxon>Pezizomycotina</taxon>
        <taxon>Sordariomycetes</taxon>
        <taxon>Xylariomycetidae</taxon>
        <taxon>Amphisphaeriales</taxon>
        <taxon>Sporocadaceae</taxon>
        <taxon>Pestalotiopsis</taxon>
    </lineage>
</organism>
<proteinExistence type="predicted"/>
<evidence type="ECO:0000313" key="3">
    <source>
        <dbReference type="Proteomes" id="UP000030651"/>
    </source>
</evidence>
<evidence type="ECO:0000256" key="1">
    <source>
        <dbReference type="SAM" id="Phobius"/>
    </source>
</evidence>
<keyword evidence="1" id="KW-0812">Transmembrane</keyword>
<name>W3X8V0_PESFW</name>
<dbReference type="GeneID" id="19269343"/>
<dbReference type="Proteomes" id="UP000030651">
    <property type="component" value="Unassembled WGS sequence"/>
</dbReference>
<keyword evidence="3" id="KW-1185">Reference proteome</keyword>
<dbReference type="EMBL" id="KI912111">
    <property type="protein sequence ID" value="ETS82454.1"/>
    <property type="molecule type" value="Genomic_DNA"/>
</dbReference>
<keyword evidence="1" id="KW-0472">Membrane</keyword>
<gene>
    <name evidence="2" type="ORF">PFICI_04330</name>
</gene>
<protein>
    <submittedName>
        <fullName evidence="2">Uncharacterized protein</fullName>
    </submittedName>
</protein>
<dbReference type="HOGENOM" id="CLU_1759450_0_0_1"/>
<accession>W3X8V0</accession>